<evidence type="ECO:0000256" key="1">
    <source>
        <dbReference type="ARBA" id="ARBA00004459"/>
    </source>
</evidence>
<keyword evidence="5" id="KW-0998">Cell outer membrane</keyword>
<evidence type="ECO:0000256" key="6">
    <source>
        <dbReference type="ARBA" id="ARBA00023288"/>
    </source>
</evidence>
<reference evidence="8 9" key="1">
    <citation type="submission" date="2016-02" db="EMBL/GenBank/DDBJ databases">
        <title>Genome sequencing of a beta-galactosidase producing bacteria Rhizobium sp. 59.</title>
        <authorList>
            <person name="Wang D."/>
            <person name="Kot W."/>
            <person name="Qin Y."/>
            <person name="Hansen L."/>
            <person name="Naqvi K."/>
            <person name="Rensing C."/>
        </authorList>
    </citation>
    <scope>NUCLEOTIDE SEQUENCE [LARGE SCALE GENOMIC DNA]</scope>
    <source>
        <strain evidence="8 9">59</strain>
    </source>
</reference>
<sequence>MLLRNTVYLLVALAAAGVALSGCGRKGELDRPGVSGPLNTKTPSGTAEKKQDAEDRPFLLDPLL</sequence>
<keyword evidence="2" id="KW-0732">Signal</keyword>
<dbReference type="Pfam" id="PF13627">
    <property type="entry name" value="LptM_cons"/>
    <property type="match status" value="1"/>
</dbReference>
<feature type="compositionally biased region" description="Basic and acidic residues" evidence="7">
    <location>
        <begin position="47"/>
        <end position="58"/>
    </location>
</feature>
<dbReference type="NCBIfam" id="NF047847">
    <property type="entry name" value="SS_mature_LptM"/>
    <property type="match status" value="1"/>
</dbReference>
<evidence type="ECO:0000313" key="8">
    <source>
        <dbReference type="EMBL" id="OJF92298.1"/>
    </source>
</evidence>
<dbReference type="RefSeq" id="WP_071834960.1">
    <property type="nucleotide sequence ID" value="NZ_LSRP01000118.1"/>
</dbReference>
<protein>
    <recommendedName>
        <fullName evidence="10">Lipoprotein</fullName>
    </recommendedName>
</protein>
<evidence type="ECO:0000256" key="5">
    <source>
        <dbReference type="ARBA" id="ARBA00023237"/>
    </source>
</evidence>
<accession>A0A657LP78</accession>
<name>A0A657LP78_9HYPH</name>
<evidence type="ECO:0008006" key="10">
    <source>
        <dbReference type="Google" id="ProtNLM"/>
    </source>
</evidence>
<dbReference type="EMBL" id="LSRP01000118">
    <property type="protein sequence ID" value="OJF92298.1"/>
    <property type="molecule type" value="Genomic_DNA"/>
</dbReference>
<keyword evidence="6" id="KW-0449">Lipoprotein</keyword>
<keyword evidence="3" id="KW-0472">Membrane</keyword>
<evidence type="ECO:0000256" key="3">
    <source>
        <dbReference type="ARBA" id="ARBA00023136"/>
    </source>
</evidence>
<gene>
    <name evidence="8" type="ORF">AX760_06155</name>
</gene>
<evidence type="ECO:0000256" key="4">
    <source>
        <dbReference type="ARBA" id="ARBA00023139"/>
    </source>
</evidence>
<proteinExistence type="predicted"/>
<dbReference type="PROSITE" id="PS51257">
    <property type="entry name" value="PROKAR_LIPOPROTEIN"/>
    <property type="match status" value="1"/>
</dbReference>
<dbReference type="Proteomes" id="UP000182661">
    <property type="component" value="Unassembled WGS sequence"/>
</dbReference>
<evidence type="ECO:0000256" key="2">
    <source>
        <dbReference type="ARBA" id="ARBA00022729"/>
    </source>
</evidence>
<evidence type="ECO:0000313" key="9">
    <source>
        <dbReference type="Proteomes" id="UP000182661"/>
    </source>
</evidence>
<evidence type="ECO:0000256" key="7">
    <source>
        <dbReference type="SAM" id="MobiDB-lite"/>
    </source>
</evidence>
<feature type="region of interest" description="Disordered" evidence="7">
    <location>
        <begin position="26"/>
        <end position="64"/>
    </location>
</feature>
<organism evidence="8 9">
    <name type="scientific">Pararhizobium antarcticum</name>
    <dbReference type="NCBI Taxonomy" id="1798805"/>
    <lineage>
        <taxon>Bacteria</taxon>
        <taxon>Pseudomonadati</taxon>
        <taxon>Pseudomonadota</taxon>
        <taxon>Alphaproteobacteria</taxon>
        <taxon>Hyphomicrobiales</taxon>
        <taxon>Rhizobiaceae</taxon>
        <taxon>Rhizobium/Agrobacterium group</taxon>
        <taxon>Pararhizobium</taxon>
    </lineage>
</organism>
<dbReference type="GO" id="GO:0009279">
    <property type="term" value="C:cell outer membrane"/>
    <property type="evidence" value="ECO:0007669"/>
    <property type="project" value="UniProtKB-SubCell"/>
</dbReference>
<dbReference type="AlphaFoldDB" id="A0A657LP78"/>
<comment type="subcellular location">
    <subcellularLocation>
        <location evidence="1">Cell outer membrane</location>
        <topology evidence="1">Lipid-anchor</topology>
    </subcellularLocation>
</comment>
<comment type="caution">
    <text evidence="8">The sequence shown here is derived from an EMBL/GenBank/DDBJ whole genome shotgun (WGS) entry which is preliminary data.</text>
</comment>
<keyword evidence="4" id="KW-0564">Palmitate</keyword>
<dbReference type="OrthoDB" id="7363830at2"/>
<keyword evidence="9" id="KW-1185">Reference proteome</keyword>
<dbReference type="InterPro" id="IPR032831">
    <property type="entry name" value="LptM_cons"/>
</dbReference>